<dbReference type="Proteomes" id="UP000789845">
    <property type="component" value="Unassembled WGS sequence"/>
</dbReference>
<dbReference type="NCBIfam" id="TIGR04019">
    <property type="entry name" value="B_thiol_YtxJ"/>
    <property type="match status" value="1"/>
</dbReference>
<dbReference type="SUPFAM" id="SSF52833">
    <property type="entry name" value="Thioredoxin-like"/>
    <property type="match status" value="1"/>
</dbReference>
<dbReference type="EMBL" id="CAKJTG010000014">
    <property type="protein sequence ID" value="CAG9608928.1"/>
    <property type="molecule type" value="Genomic_DNA"/>
</dbReference>
<organism evidence="1 2">
    <name type="scientific">Pseudoneobacillus rhizosphaerae</name>
    <dbReference type="NCBI Taxonomy" id="2880968"/>
    <lineage>
        <taxon>Bacteria</taxon>
        <taxon>Bacillati</taxon>
        <taxon>Bacillota</taxon>
        <taxon>Bacilli</taxon>
        <taxon>Bacillales</taxon>
        <taxon>Bacillaceae</taxon>
        <taxon>Pseudoneobacillus</taxon>
    </lineage>
</organism>
<gene>
    <name evidence="1" type="ORF">NEOCIP111885_02646</name>
</gene>
<name>A0A9C7LBH4_9BACI</name>
<accession>A0A9C7LBH4</accession>
<dbReference type="InterPro" id="IPR036249">
    <property type="entry name" value="Thioredoxin-like_sf"/>
</dbReference>
<comment type="caution">
    <text evidence="1">The sequence shown here is derived from an EMBL/GenBank/DDBJ whole genome shotgun (WGS) entry which is preliminary data.</text>
</comment>
<dbReference type="AlphaFoldDB" id="A0A9C7LBH4"/>
<dbReference type="RefSeq" id="WP_230497171.1">
    <property type="nucleotide sequence ID" value="NZ_CAKJTG010000014.1"/>
</dbReference>
<evidence type="ECO:0000313" key="1">
    <source>
        <dbReference type="EMBL" id="CAG9608928.1"/>
    </source>
</evidence>
<dbReference type="Pfam" id="PF11009">
    <property type="entry name" value="BrxC"/>
    <property type="match status" value="1"/>
</dbReference>
<sequence>MKQINNQSELLEAINGVGLVFVLKHSITCPISQAAYGEYEKFSNEHPEQNCYFLTVQDARSVSEYIAEHYHIKHESPQVIIFNNGDVNWHASHWKITNSALNSVLKENA</sequence>
<evidence type="ECO:0008006" key="3">
    <source>
        <dbReference type="Google" id="ProtNLM"/>
    </source>
</evidence>
<reference evidence="1" key="1">
    <citation type="submission" date="2021-10" db="EMBL/GenBank/DDBJ databases">
        <authorList>
            <person name="Criscuolo A."/>
        </authorList>
    </citation>
    <scope>NUCLEOTIDE SEQUENCE</scope>
    <source>
        <strain evidence="1">CIP111885</strain>
    </source>
</reference>
<dbReference type="InterPro" id="IPR022551">
    <property type="entry name" value="BrxC"/>
</dbReference>
<dbReference type="Gene3D" id="3.40.30.10">
    <property type="entry name" value="Glutaredoxin"/>
    <property type="match status" value="1"/>
</dbReference>
<proteinExistence type="predicted"/>
<protein>
    <recommendedName>
        <fullName evidence="3">Bacillithiol system redox-active protein YtxJ</fullName>
    </recommendedName>
</protein>
<keyword evidence="2" id="KW-1185">Reference proteome</keyword>
<evidence type="ECO:0000313" key="2">
    <source>
        <dbReference type="Proteomes" id="UP000789845"/>
    </source>
</evidence>